<dbReference type="SUPFAM" id="SSF53098">
    <property type="entry name" value="Ribonuclease H-like"/>
    <property type="match status" value="1"/>
</dbReference>
<protein>
    <submittedName>
        <fullName evidence="3">Uncharacterized protein LOC120273132</fullName>
    </submittedName>
</protein>
<dbReference type="GeneID" id="120273132"/>
<proteinExistence type="predicted"/>
<keyword evidence="2" id="KW-1185">Reference proteome</keyword>
<evidence type="ECO:0000259" key="1">
    <source>
        <dbReference type="PROSITE" id="PS50994"/>
    </source>
</evidence>
<dbReference type="InterPro" id="IPR012337">
    <property type="entry name" value="RNaseH-like_sf"/>
</dbReference>
<dbReference type="InterPro" id="IPR036397">
    <property type="entry name" value="RNaseH_sf"/>
</dbReference>
<dbReference type="AlphaFoldDB" id="A0AB40C794"/>
<name>A0AB40C794_DIOCR</name>
<gene>
    <name evidence="3" type="primary">LOC120273132</name>
</gene>
<dbReference type="InterPro" id="IPR043502">
    <property type="entry name" value="DNA/RNA_pol_sf"/>
</dbReference>
<organism evidence="2 3">
    <name type="scientific">Dioscorea cayennensis subsp. rotundata</name>
    <name type="common">White Guinea yam</name>
    <name type="synonym">Dioscorea rotundata</name>
    <dbReference type="NCBI Taxonomy" id="55577"/>
    <lineage>
        <taxon>Eukaryota</taxon>
        <taxon>Viridiplantae</taxon>
        <taxon>Streptophyta</taxon>
        <taxon>Embryophyta</taxon>
        <taxon>Tracheophyta</taxon>
        <taxon>Spermatophyta</taxon>
        <taxon>Magnoliopsida</taxon>
        <taxon>Liliopsida</taxon>
        <taxon>Dioscoreales</taxon>
        <taxon>Dioscoreaceae</taxon>
        <taxon>Dioscorea</taxon>
    </lineage>
</organism>
<dbReference type="PROSITE" id="PS50994">
    <property type="entry name" value="INTEGRASE"/>
    <property type="match status" value="1"/>
</dbReference>
<dbReference type="Proteomes" id="UP001515500">
    <property type="component" value="Chromosome 12"/>
</dbReference>
<dbReference type="InterPro" id="IPR001584">
    <property type="entry name" value="Integrase_cat-core"/>
</dbReference>
<dbReference type="Gene3D" id="3.30.420.10">
    <property type="entry name" value="Ribonuclease H-like superfamily/Ribonuclease H"/>
    <property type="match status" value="1"/>
</dbReference>
<evidence type="ECO:0000313" key="2">
    <source>
        <dbReference type="Proteomes" id="UP001515500"/>
    </source>
</evidence>
<accession>A0AB40C794</accession>
<dbReference type="RefSeq" id="XP_039135712.1">
    <property type="nucleotide sequence ID" value="XM_039279778.1"/>
</dbReference>
<dbReference type="PANTHER" id="PTHR47266">
    <property type="entry name" value="ENDONUCLEASE-RELATED"/>
    <property type="match status" value="1"/>
</dbReference>
<dbReference type="GO" id="GO:0003676">
    <property type="term" value="F:nucleic acid binding"/>
    <property type="evidence" value="ECO:0007669"/>
    <property type="project" value="InterPro"/>
</dbReference>
<feature type="domain" description="Integrase catalytic" evidence="1">
    <location>
        <begin position="27"/>
        <end position="124"/>
    </location>
</feature>
<evidence type="ECO:0000313" key="3">
    <source>
        <dbReference type="RefSeq" id="XP_039135712.1"/>
    </source>
</evidence>
<dbReference type="GO" id="GO:0015074">
    <property type="term" value="P:DNA integration"/>
    <property type="evidence" value="ECO:0007669"/>
    <property type="project" value="InterPro"/>
</dbReference>
<reference evidence="3" key="1">
    <citation type="submission" date="2025-08" db="UniProtKB">
        <authorList>
            <consortium name="RefSeq"/>
        </authorList>
    </citation>
    <scope>IDENTIFICATION</scope>
</reference>
<dbReference type="InterPro" id="IPR052160">
    <property type="entry name" value="Gypsy_RT_Integrase-like"/>
</dbReference>
<dbReference type="SUPFAM" id="SSF56672">
    <property type="entry name" value="DNA/RNA polymerases"/>
    <property type="match status" value="1"/>
</dbReference>
<sequence>MVIEGIVLGHKISGDAIEIDKAKLDTIEKLPSPTSAKDVQSFLGWEILEHNHSGTVGGHFSVNRTTEKILEAALALPTNDARVVVKFLKKLFSWFGTPRAIINDMGTPFCNTQFEKVMKKYGVEVKNCELKRILEKTIHHNWCDWLERLDDVLWAYRTSYKTSTGHTPYLLVYGKACHLSAELEHQAYWVIKLLNLDMKNVQKKWKYQLNELEEHRLNAYENTLLYKEKMRRIHDDHLRKEKQFQVAKQVLLFNSRLKLFPGKLMSH</sequence>